<feature type="region of interest" description="Disordered" evidence="1">
    <location>
        <begin position="44"/>
        <end position="127"/>
    </location>
</feature>
<name>A0ABN0VYS5_9ACTN</name>
<evidence type="ECO:0000256" key="1">
    <source>
        <dbReference type="SAM" id="MobiDB-lite"/>
    </source>
</evidence>
<accession>A0ABN0VYS5</accession>
<proteinExistence type="predicted"/>
<sequence length="153" mass="15017">MSWTLRDGVSLHPMPFGGAFVLDDARLAARQISSELAALLAGPATASARPGGPGPGPEPVGPGDADTGPVRSDGTRAAPAQPDRTDRASAQQGGSGPGPVGPDDPDTGPAGWGGAGIGVSDARTGAGGVSPALAAELRLGVEEGWLIHREETG</sequence>
<organism evidence="2 3">
    <name type="scientific">Actinoallomurus spadix</name>
    <dbReference type="NCBI Taxonomy" id="79912"/>
    <lineage>
        <taxon>Bacteria</taxon>
        <taxon>Bacillati</taxon>
        <taxon>Actinomycetota</taxon>
        <taxon>Actinomycetes</taxon>
        <taxon>Streptosporangiales</taxon>
        <taxon>Thermomonosporaceae</taxon>
        <taxon>Actinoallomurus</taxon>
    </lineage>
</organism>
<reference evidence="2 3" key="1">
    <citation type="journal article" date="2019" name="Int. J. Syst. Evol. Microbiol.">
        <title>The Global Catalogue of Microorganisms (GCM) 10K type strain sequencing project: providing services to taxonomists for standard genome sequencing and annotation.</title>
        <authorList>
            <consortium name="The Broad Institute Genomics Platform"/>
            <consortium name="The Broad Institute Genome Sequencing Center for Infectious Disease"/>
            <person name="Wu L."/>
            <person name="Ma J."/>
        </authorList>
    </citation>
    <scope>NUCLEOTIDE SEQUENCE [LARGE SCALE GENOMIC DNA]</scope>
    <source>
        <strain evidence="2 3">JCM 3146</strain>
    </source>
</reference>
<dbReference type="Proteomes" id="UP001501822">
    <property type="component" value="Unassembled WGS sequence"/>
</dbReference>
<comment type="caution">
    <text evidence="2">The sequence shown here is derived from an EMBL/GenBank/DDBJ whole genome shotgun (WGS) entry which is preliminary data.</text>
</comment>
<dbReference type="EMBL" id="BAAABM010000007">
    <property type="protein sequence ID" value="GAA0320723.1"/>
    <property type="molecule type" value="Genomic_DNA"/>
</dbReference>
<evidence type="ECO:0000313" key="2">
    <source>
        <dbReference type="EMBL" id="GAA0320723.1"/>
    </source>
</evidence>
<protein>
    <submittedName>
        <fullName evidence="2">Uncharacterized protein</fullName>
    </submittedName>
</protein>
<dbReference type="RefSeq" id="WP_252804442.1">
    <property type="nucleotide sequence ID" value="NZ_BAAABM010000007.1"/>
</dbReference>
<gene>
    <name evidence="2" type="ORF">GCM10010151_08020</name>
</gene>
<evidence type="ECO:0000313" key="3">
    <source>
        <dbReference type="Proteomes" id="UP001501822"/>
    </source>
</evidence>
<keyword evidence="3" id="KW-1185">Reference proteome</keyword>